<accession>A0ABP9YMH2</accession>
<dbReference type="EMBL" id="BAABUK010000003">
    <property type="protein sequence ID" value="GAA5808055.1"/>
    <property type="molecule type" value="Genomic_DNA"/>
</dbReference>
<dbReference type="Proteomes" id="UP001473302">
    <property type="component" value="Unassembled WGS sequence"/>
</dbReference>
<feature type="coiled-coil region" evidence="5">
    <location>
        <begin position="177"/>
        <end position="220"/>
    </location>
</feature>
<dbReference type="Pfam" id="PF00293">
    <property type="entry name" value="NUDIX"/>
    <property type="match status" value="1"/>
</dbReference>
<proteinExistence type="predicted"/>
<dbReference type="InterPro" id="IPR000086">
    <property type="entry name" value="NUDIX_hydrolase_dom"/>
</dbReference>
<dbReference type="InterPro" id="IPR015797">
    <property type="entry name" value="NUDIX_hydrolase-like_dom_sf"/>
</dbReference>
<dbReference type="InterPro" id="IPR020084">
    <property type="entry name" value="NUDIX_hydrolase_CS"/>
</dbReference>
<dbReference type="Gene3D" id="3.90.79.10">
    <property type="entry name" value="Nucleoside Triphosphate Pyrophosphohydrolase"/>
    <property type="match status" value="1"/>
</dbReference>
<dbReference type="CDD" id="cd04666">
    <property type="entry name" value="NUDIX_DIPP2_like_Nudt4"/>
    <property type="match status" value="1"/>
</dbReference>
<evidence type="ECO:0000256" key="6">
    <source>
        <dbReference type="SAM" id="MobiDB-lite"/>
    </source>
</evidence>
<feature type="compositionally biased region" description="Polar residues" evidence="6">
    <location>
        <begin position="234"/>
        <end position="246"/>
    </location>
</feature>
<keyword evidence="5" id="KW-0175">Coiled coil</keyword>
<evidence type="ECO:0000256" key="3">
    <source>
        <dbReference type="ARBA" id="ARBA00022801"/>
    </source>
</evidence>
<gene>
    <name evidence="8" type="ORF">MFLAVUS_001437</name>
</gene>
<comment type="cofactor">
    <cofactor evidence="1">
        <name>Mg(2+)</name>
        <dbReference type="ChEBI" id="CHEBI:18420"/>
    </cofactor>
</comment>
<feature type="domain" description="Nudix hydrolase" evidence="7">
    <location>
        <begin position="36"/>
        <end position="164"/>
    </location>
</feature>
<evidence type="ECO:0000256" key="2">
    <source>
        <dbReference type="ARBA" id="ARBA00022723"/>
    </source>
</evidence>
<comment type="caution">
    <text evidence="8">The sequence shown here is derived from an EMBL/GenBank/DDBJ whole genome shotgun (WGS) entry which is preliminary data.</text>
</comment>
<feature type="region of interest" description="Disordered" evidence="6">
    <location>
        <begin position="221"/>
        <end position="249"/>
    </location>
</feature>
<dbReference type="PROSITE" id="PS51462">
    <property type="entry name" value="NUDIX"/>
    <property type="match status" value="1"/>
</dbReference>
<keyword evidence="4" id="KW-0460">Magnesium</keyword>
<keyword evidence="2" id="KW-0479">Metal-binding</keyword>
<keyword evidence="9" id="KW-1185">Reference proteome</keyword>
<dbReference type="SUPFAM" id="SSF55811">
    <property type="entry name" value="Nudix"/>
    <property type="match status" value="1"/>
</dbReference>
<dbReference type="PANTHER" id="PTHR12629:SF0">
    <property type="entry name" value="DIPHOSPHOINOSITOL-POLYPHOSPHATE DIPHOSPHATASE"/>
    <property type="match status" value="1"/>
</dbReference>
<organism evidence="8 9">
    <name type="scientific">Mucor flavus</name>
    <dbReference type="NCBI Taxonomy" id="439312"/>
    <lineage>
        <taxon>Eukaryota</taxon>
        <taxon>Fungi</taxon>
        <taxon>Fungi incertae sedis</taxon>
        <taxon>Mucoromycota</taxon>
        <taxon>Mucoromycotina</taxon>
        <taxon>Mucoromycetes</taxon>
        <taxon>Mucorales</taxon>
        <taxon>Mucorineae</taxon>
        <taxon>Mucoraceae</taxon>
        <taxon>Mucor</taxon>
    </lineage>
</organism>
<feature type="compositionally biased region" description="Low complexity" evidence="6">
    <location>
        <begin position="221"/>
        <end position="233"/>
    </location>
</feature>
<dbReference type="InterPro" id="IPR047198">
    <property type="entry name" value="DDP-like_NUDIX"/>
</dbReference>
<evidence type="ECO:0000259" key="7">
    <source>
        <dbReference type="PROSITE" id="PS51462"/>
    </source>
</evidence>
<evidence type="ECO:0000256" key="4">
    <source>
        <dbReference type="ARBA" id="ARBA00022842"/>
    </source>
</evidence>
<evidence type="ECO:0000313" key="9">
    <source>
        <dbReference type="Proteomes" id="UP001473302"/>
    </source>
</evidence>
<dbReference type="PROSITE" id="PS00893">
    <property type="entry name" value="NUDIX_BOX"/>
    <property type="match status" value="1"/>
</dbReference>
<keyword evidence="3" id="KW-0378">Hydrolase</keyword>
<evidence type="ECO:0000313" key="8">
    <source>
        <dbReference type="EMBL" id="GAA5808055.1"/>
    </source>
</evidence>
<evidence type="ECO:0000256" key="1">
    <source>
        <dbReference type="ARBA" id="ARBA00001946"/>
    </source>
</evidence>
<protein>
    <recommendedName>
        <fullName evidence="7">Nudix hydrolase domain-containing protein</fullName>
    </recommendedName>
</protein>
<sequence length="261" mass="30707">MTRSITPPPETINDTFTDFSKKSRHGHGQDVVDQNNVRQVAGCIPLDLKNGRILLISSRKNKNAWVLPKGGWEQDETQKHAAERETWEEAGIKGTITRQLGVFEERTNKKKFVKAHHWIFEMVIDEVAKKFPEKKKRERRWFTFEESLVATQDHRYIQEAIIQSSLNPAKSPPSPRESIEDIEAKQLEEQQRQLQQQQLYEQQQLEQQRLLQQQQHFEQQKIQQQQQQQQQQQTTTTLPSPAQSQITRKKSFIKSIKSIFQ</sequence>
<evidence type="ECO:0000256" key="5">
    <source>
        <dbReference type="SAM" id="Coils"/>
    </source>
</evidence>
<dbReference type="PANTHER" id="PTHR12629">
    <property type="entry name" value="DIPHOSPHOINOSITOL POLYPHOSPHATE PHOSPHOHYDROLASE"/>
    <property type="match status" value="1"/>
</dbReference>
<reference evidence="8 9" key="1">
    <citation type="submission" date="2024-04" db="EMBL/GenBank/DDBJ databases">
        <title>genome sequences of Mucor flavus KT1a and Helicostylum pulchrum KT1b strains isolated from the surface of a dry-aged beef.</title>
        <authorList>
            <person name="Toyotome T."/>
            <person name="Hosono M."/>
            <person name="Torimaru M."/>
            <person name="Fukuda K."/>
            <person name="Mikami N."/>
        </authorList>
    </citation>
    <scope>NUCLEOTIDE SEQUENCE [LARGE SCALE GENOMIC DNA]</scope>
    <source>
        <strain evidence="8 9">KT1a</strain>
    </source>
</reference>
<name>A0ABP9YMH2_9FUNG</name>